<evidence type="ECO:0000313" key="5">
    <source>
        <dbReference type="Proteomes" id="UP000261560"/>
    </source>
</evidence>
<reference evidence="4" key="1">
    <citation type="submission" date="2025-05" db="UniProtKB">
        <authorList>
            <consortium name="Ensembl"/>
        </authorList>
    </citation>
    <scope>IDENTIFICATION</scope>
</reference>
<dbReference type="PaxDb" id="30732-ENSOMEP00000002161"/>
<dbReference type="Pfam" id="PF06979">
    <property type="entry name" value="TMEM70"/>
    <property type="match status" value="1"/>
</dbReference>
<dbReference type="Proteomes" id="UP000646548">
    <property type="component" value="Unassembled WGS sequence"/>
</dbReference>
<evidence type="ECO:0000313" key="4">
    <source>
        <dbReference type="Ensembl" id="ENSOMEP00000002161.1"/>
    </source>
</evidence>
<protein>
    <submittedName>
        <fullName evidence="3 4">Transmembrane protein 70</fullName>
    </submittedName>
</protein>
<name>A0A3B3B9A9_ORYME</name>
<keyword evidence="2 3" id="KW-0812">Transmembrane</keyword>
<evidence type="ECO:0000313" key="3">
    <source>
        <dbReference type="EMBL" id="KAF6720238.1"/>
    </source>
</evidence>
<feature type="transmembrane region" description="Helical" evidence="2">
    <location>
        <begin position="97"/>
        <end position="115"/>
    </location>
</feature>
<dbReference type="InterPro" id="IPR009724">
    <property type="entry name" value="TMEM70"/>
</dbReference>
<dbReference type="GO" id="GO:0033615">
    <property type="term" value="P:mitochondrial proton-transporting ATP synthase complex assembly"/>
    <property type="evidence" value="ECO:0007669"/>
    <property type="project" value="TreeGrafter"/>
</dbReference>
<dbReference type="AlphaFoldDB" id="A0A3B3B9A9"/>
<keyword evidence="2" id="KW-1133">Transmembrane helix</keyword>
<dbReference type="Ensembl" id="ENSOMET00000012959.1">
    <property type="protein sequence ID" value="ENSOMEP00000002161.1"/>
    <property type="gene ID" value="ENSOMEG00000003078.1"/>
</dbReference>
<keyword evidence="2" id="KW-0472">Membrane</keyword>
<organism evidence="4 5">
    <name type="scientific">Oryzias melastigma</name>
    <name type="common">Marine medaka</name>
    <dbReference type="NCBI Taxonomy" id="30732"/>
    <lineage>
        <taxon>Eukaryota</taxon>
        <taxon>Metazoa</taxon>
        <taxon>Chordata</taxon>
        <taxon>Craniata</taxon>
        <taxon>Vertebrata</taxon>
        <taxon>Euteleostomi</taxon>
        <taxon>Actinopterygii</taxon>
        <taxon>Neopterygii</taxon>
        <taxon>Teleostei</taxon>
        <taxon>Neoteleostei</taxon>
        <taxon>Acanthomorphata</taxon>
        <taxon>Ovalentaria</taxon>
        <taxon>Atherinomorphae</taxon>
        <taxon>Beloniformes</taxon>
        <taxon>Adrianichthyidae</taxon>
        <taxon>Oryziinae</taxon>
        <taxon>Oryzias</taxon>
    </lineage>
</organism>
<keyword evidence="5" id="KW-1185">Reference proteome</keyword>
<feature type="transmembrane region" description="Helical" evidence="2">
    <location>
        <begin position="127"/>
        <end position="148"/>
    </location>
</feature>
<dbReference type="PANTHER" id="PTHR13281:SF0">
    <property type="entry name" value="TRANSMEMBRANE PROTEIN 70, MITOCHONDRIAL"/>
    <property type="match status" value="1"/>
</dbReference>
<accession>A0A3B3B9A9</accession>
<gene>
    <name evidence="3" type="ORF">FQA47_002719</name>
</gene>
<dbReference type="EMBL" id="WKFB01000527">
    <property type="protein sequence ID" value="KAF6720238.1"/>
    <property type="molecule type" value="Genomic_DNA"/>
</dbReference>
<dbReference type="InterPro" id="IPR045325">
    <property type="entry name" value="TMEM70/TMEM186/TMEM223"/>
</dbReference>
<sequence length="240" mass="26676">MIYINVLRPLRPRFVLFPGCARFPPVRHAAQASACCLRGSSRLLLQPSAAAGRPFSVPIKVWSYCSSSRCLSSSAPPNDGNLIYTGNLGVAVRGVKMFSYTTSAAALFLMPQILFKTALALQGLAVQVAFCGVMGFFTFLTPILLHLLTKGYVIRLYHNPDSDVYTAVTYSVFLFEKKTIFHQNQVRVPSVANMFTTFYAGRAGMLVNPDYFPFPQDYNHLMGYDKPFSFSPDHIDSDRS</sequence>
<reference evidence="3" key="2">
    <citation type="journal article" name="BMC Genomics">
        <title>Long-read sequencing and de novo genome assembly of marine medaka (Oryzias melastigma).</title>
        <authorList>
            <person name="Liang P."/>
            <person name="Saqib H.S.A."/>
            <person name="Ni X."/>
            <person name="Shen Y."/>
        </authorList>
    </citation>
    <scope>NUCLEOTIDE SEQUENCE</scope>
    <source>
        <strain evidence="3">Bigg-433</strain>
    </source>
</reference>
<comment type="similarity">
    <text evidence="1">Belongs to the TMEM70 family.</text>
</comment>
<evidence type="ECO:0000256" key="1">
    <source>
        <dbReference type="ARBA" id="ARBA00005280"/>
    </source>
</evidence>
<dbReference type="OMA" id="DFVHLMG"/>
<dbReference type="OrthoDB" id="156886at2759"/>
<dbReference type="GeneTree" id="ENSGT00390000018710"/>
<proteinExistence type="inferred from homology"/>
<dbReference type="STRING" id="30732.ENSOMEP00000002161"/>
<evidence type="ECO:0000256" key="2">
    <source>
        <dbReference type="SAM" id="Phobius"/>
    </source>
</evidence>
<dbReference type="GO" id="GO:0031966">
    <property type="term" value="C:mitochondrial membrane"/>
    <property type="evidence" value="ECO:0007669"/>
    <property type="project" value="TreeGrafter"/>
</dbReference>
<dbReference type="PANTHER" id="PTHR13281">
    <property type="entry name" value="TRANSMEMBRANE PROTEIN 70, MITOCHONDRIAL"/>
    <property type="match status" value="1"/>
</dbReference>
<dbReference type="Proteomes" id="UP000261560">
    <property type="component" value="Unplaced"/>
</dbReference>